<evidence type="ECO:0000313" key="1">
    <source>
        <dbReference type="EMBL" id="KAL3686948.1"/>
    </source>
</evidence>
<evidence type="ECO:0008006" key="3">
    <source>
        <dbReference type="Google" id="ProtNLM"/>
    </source>
</evidence>
<protein>
    <recommendedName>
        <fullName evidence="3">ATP synthase subunit s, mitochondrial</fullName>
    </recommendedName>
</protein>
<dbReference type="EMBL" id="JBJQOH010000004">
    <property type="protein sequence ID" value="KAL3686948.1"/>
    <property type="molecule type" value="Genomic_DNA"/>
</dbReference>
<sequence length="244" mass="27961">MSLVQHVIKLWSKRVGAFWLDSLSALTLYRRISSNEMEKLSDNEVGEVIKRLKYSRDRRDRKTCRGINTQWRRVYWSIKEELIVFNRRAIEVLPRTTHLSRLSAFNIDLNDSHLECIGKSCPYLQTLDLTMLEQARSTHTTDDGLEPFGDRGLVAVADGCRELRDVSLRWRQRVGDIGVSALAHSCHKLVELDLGHCNRITDESLKAISQLQVLKNLYLQNCRLVTNSGVSYLANGSTSKSLRM</sequence>
<accession>A0ABD3H6K8</accession>
<proteinExistence type="predicted"/>
<comment type="caution">
    <text evidence="1">The sequence shown here is derived from an EMBL/GenBank/DDBJ whole genome shotgun (WGS) entry which is preliminary data.</text>
</comment>
<dbReference type="AlphaFoldDB" id="A0ABD3H6K8"/>
<keyword evidence="2" id="KW-1185">Reference proteome</keyword>
<dbReference type="PANTHER" id="PTHR13382">
    <property type="entry name" value="MITOCHONDRIAL ATP SYNTHASE COUPLING FACTOR B"/>
    <property type="match status" value="1"/>
</dbReference>
<dbReference type="SUPFAM" id="SSF52047">
    <property type="entry name" value="RNI-like"/>
    <property type="match status" value="1"/>
</dbReference>
<gene>
    <name evidence="1" type="ORF">R1sor_013257</name>
</gene>
<organism evidence="1 2">
    <name type="scientific">Riccia sorocarpa</name>
    <dbReference type="NCBI Taxonomy" id="122646"/>
    <lineage>
        <taxon>Eukaryota</taxon>
        <taxon>Viridiplantae</taxon>
        <taxon>Streptophyta</taxon>
        <taxon>Embryophyta</taxon>
        <taxon>Marchantiophyta</taxon>
        <taxon>Marchantiopsida</taxon>
        <taxon>Marchantiidae</taxon>
        <taxon>Marchantiales</taxon>
        <taxon>Ricciaceae</taxon>
        <taxon>Riccia</taxon>
    </lineage>
</organism>
<reference evidence="1 2" key="1">
    <citation type="submission" date="2024-09" db="EMBL/GenBank/DDBJ databases">
        <title>Chromosome-scale assembly of Riccia sorocarpa.</title>
        <authorList>
            <person name="Paukszto L."/>
        </authorList>
    </citation>
    <scope>NUCLEOTIDE SEQUENCE [LARGE SCALE GENOMIC DNA]</scope>
    <source>
        <strain evidence="1">LP-2024</strain>
        <tissue evidence="1">Aerial parts of the thallus</tissue>
    </source>
</reference>
<name>A0ABD3H6K8_9MARC</name>
<dbReference type="InterPro" id="IPR050648">
    <property type="entry name" value="F-box_LRR-repeat"/>
</dbReference>
<dbReference type="SMART" id="SM00367">
    <property type="entry name" value="LRR_CC"/>
    <property type="match status" value="4"/>
</dbReference>
<dbReference type="InterPro" id="IPR032675">
    <property type="entry name" value="LRR_dom_sf"/>
</dbReference>
<evidence type="ECO:0000313" key="2">
    <source>
        <dbReference type="Proteomes" id="UP001633002"/>
    </source>
</evidence>
<dbReference type="Proteomes" id="UP001633002">
    <property type="component" value="Unassembled WGS sequence"/>
</dbReference>
<dbReference type="InterPro" id="IPR006553">
    <property type="entry name" value="Leu-rich_rpt_Cys-con_subtyp"/>
</dbReference>
<dbReference type="Gene3D" id="3.80.10.10">
    <property type="entry name" value="Ribonuclease Inhibitor"/>
    <property type="match status" value="1"/>
</dbReference>
<dbReference type="Pfam" id="PF13516">
    <property type="entry name" value="LRR_6"/>
    <property type="match status" value="1"/>
</dbReference>
<dbReference type="InterPro" id="IPR001611">
    <property type="entry name" value="Leu-rich_rpt"/>
</dbReference>